<evidence type="ECO:0000256" key="1">
    <source>
        <dbReference type="ARBA" id="ARBA00007352"/>
    </source>
</evidence>
<dbReference type="SUPFAM" id="SSF117916">
    <property type="entry name" value="Fe-S cluster assembly (FSCA) domain-like"/>
    <property type="match status" value="1"/>
</dbReference>
<evidence type="ECO:0000256" key="8">
    <source>
        <dbReference type="ARBA" id="ARBA00024036"/>
    </source>
</evidence>
<dbReference type="AlphaFoldDB" id="A0L5G9"/>
<dbReference type="PANTHER" id="PTHR42961:SF2">
    <property type="entry name" value="IRON-SULFUR PROTEIN NUBPL"/>
    <property type="match status" value="1"/>
</dbReference>
<dbReference type="GO" id="GO:0016226">
    <property type="term" value="P:iron-sulfur cluster assembly"/>
    <property type="evidence" value="ECO:0007669"/>
    <property type="project" value="InterPro"/>
</dbReference>
<keyword evidence="3 9" id="KW-0479">Metal-binding</keyword>
<dbReference type="KEGG" id="mgm:Mmc1_0691"/>
<keyword evidence="9" id="KW-0378">Hydrolase</keyword>
<evidence type="ECO:0000256" key="2">
    <source>
        <dbReference type="ARBA" id="ARBA00008205"/>
    </source>
</evidence>
<organism evidence="11 12">
    <name type="scientific">Magnetococcus marinus (strain ATCC BAA-1437 / JCM 17883 / MC-1)</name>
    <dbReference type="NCBI Taxonomy" id="156889"/>
    <lineage>
        <taxon>Bacteria</taxon>
        <taxon>Pseudomonadati</taxon>
        <taxon>Pseudomonadota</taxon>
        <taxon>Magnetococcia</taxon>
        <taxon>Magnetococcales</taxon>
        <taxon>Magnetococcaceae</taxon>
        <taxon>Magnetococcus</taxon>
    </lineage>
</organism>
<dbReference type="Pfam" id="PF01883">
    <property type="entry name" value="FeS_assembly_P"/>
    <property type="match status" value="1"/>
</dbReference>
<proteinExistence type="inferred from homology"/>
<dbReference type="PROSITE" id="PS01215">
    <property type="entry name" value="MRP"/>
    <property type="match status" value="1"/>
</dbReference>
<protein>
    <recommendedName>
        <fullName evidence="9">Iron-sulfur cluster carrier protein</fullName>
    </recommendedName>
</protein>
<dbReference type="FunFam" id="3.40.50.300:FF:000418">
    <property type="entry name" value="Iron-sulfur cluster carrier protein"/>
    <property type="match status" value="1"/>
</dbReference>
<dbReference type="InterPro" id="IPR033756">
    <property type="entry name" value="YlxH/NBP35"/>
</dbReference>
<comment type="similarity">
    <text evidence="2">In the C-terminal section; belongs to the Mrp/NBP35 ATP-binding proteins family.</text>
</comment>
<dbReference type="OrthoDB" id="9809679at2"/>
<dbReference type="GO" id="GO:0046872">
    <property type="term" value="F:metal ion binding"/>
    <property type="evidence" value="ECO:0007669"/>
    <property type="project" value="UniProtKB-KW"/>
</dbReference>
<evidence type="ECO:0000256" key="7">
    <source>
        <dbReference type="ARBA" id="ARBA00023014"/>
    </source>
</evidence>
<dbReference type="InterPro" id="IPR034904">
    <property type="entry name" value="FSCA_dom_sf"/>
</dbReference>
<evidence type="ECO:0000256" key="5">
    <source>
        <dbReference type="ARBA" id="ARBA00022840"/>
    </source>
</evidence>
<name>A0L5G9_MAGMM</name>
<accession>A0L5G9</accession>
<dbReference type="Gene3D" id="3.40.50.300">
    <property type="entry name" value="P-loop containing nucleotide triphosphate hydrolases"/>
    <property type="match status" value="1"/>
</dbReference>
<dbReference type="InterPro" id="IPR027417">
    <property type="entry name" value="P-loop_NTPase"/>
</dbReference>
<dbReference type="GO" id="GO:0140663">
    <property type="term" value="F:ATP-dependent FeS chaperone activity"/>
    <property type="evidence" value="ECO:0007669"/>
    <property type="project" value="InterPro"/>
</dbReference>
<keyword evidence="12" id="KW-1185">Reference proteome</keyword>
<dbReference type="RefSeq" id="WP_011712372.1">
    <property type="nucleotide sequence ID" value="NC_008576.1"/>
</dbReference>
<dbReference type="InterPro" id="IPR044304">
    <property type="entry name" value="NUBPL-like"/>
</dbReference>
<dbReference type="EMBL" id="CP000471">
    <property type="protein sequence ID" value="ABK43212.1"/>
    <property type="molecule type" value="Genomic_DNA"/>
</dbReference>
<dbReference type="GO" id="GO:0051539">
    <property type="term" value="F:4 iron, 4 sulfur cluster binding"/>
    <property type="evidence" value="ECO:0007669"/>
    <property type="project" value="TreeGrafter"/>
</dbReference>
<evidence type="ECO:0000256" key="3">
    <source>
        <dbReference type="ARBA" id="ARBA00022723"/>
    </source>
</evidence>
<keyword evidence="7 9" id="KW-0411">Iron-sulfur</keyword>
<dbReference type="PANTHER" id="PTHR42961">
    <property type="entry name" value="IRON-SULFUR PROTEIN NUBPL"/>
    <property type="match status" value="1"/>
</dbReference>
<comment type="subunit">
    <text evidence="9">Homodimer.</text>
</comment>
<evidence type="ECO:0000256" key="6">
    <source>
        <dbReference type="ARBA" id="ARBA00023004"/>
    </source>
</evidence>
<evidence type="ECO:0000256" key="9">
    <source>
        <dbReference type="HAMAP-Rule" id="MF_02040"/>
    </source>
</evidence>
<dbReference type="HOGENOM" id="CLU_024839_0_0_5"/>
<sequence length="357" mass="38399">MSQVSEPQVRDALRMVVDPVAGRDIVSAGYVSGIEIHAGEVAFQLQFRPESADYLKQLQEQCAQVLGAIPGVERVTVNMSGNPQQQAEPLIPGVKKVIAVASGKGGVGKSTTTMNLALALQQLGAKVGILDADIYGPSLPRMMGVHGIPRMEAEKGQKVTPMEKYGVKIMSMGFFMPEDTPMIWRGPMVGMAVEQLLRDIDWGELDYLVIDLPPGTGDAQLTLTQKVPLSGVVIVSTPQDVALADVRKGINMFKKVEVPVLGIIENMSYYLCTECGHRAEIFSHGGAEKEAANSGMTFLGHIPISEDIRKDSDAGKPIVVARPDSPQAQQYLEIARNVVSKLQDGAGAPKMPKIVIE</sequence>
<dbReference type="NCBIfam" id="NF008669">
    <property type="entry name" value="PRK11670.1"/>
    <property type="match status" value="1"/>
</dbReference>
<gene>
    <name evidence="11" type="ordered locus">Mmc1_0691</name>
</gene>
<dbReference type="Pfam" id="PF10609">
    <property type="entry name" value="ParA"/>
    <property type="match status" value="1"/>
</dbReference>
<evidence type="ECO:0000313" key="12">
    <source>
        <dbReference type="Proteomes" id="UP000002586"/>
    </source>
</evidence>
<dbReference type="STRING" id="156889.Mmc1_0691"/>
<dbReference type="InterPro" id="IPR002744">
    <property type="entry name" value="MIP18-like"/>
</dbReference>
<dbReference type="GO" id="GO:0005524">
    <property type="term" value="F:ATP binding"/>
    <property type="evidence" value="ECO:0007669"/>
    <property type="project" value="UniProtKB-UniRule"/>
</dbReference>
<dbReference type="InterPro" id="IPR000808">
    <property type="entry name" value="Mrp-like_CS"/>
</dbReference>
<reference evidence="11 12" key="2">
    <citation type="journal article" date="2012" name="Int. J. Syst. Evol. Microbiol.">
        <title>Magnetococcus marinus gen. nov., sp. nov., a marine, magnetotactic bacterium that represents a novel lineage (Magnetococcaceae fam. nov.; Magnetococcales ord. nov.) at the base of the Alphaproteobacteria.</title>
        <authorList>
            <person name="Bazylinski D.A."/>
            <person name="Williams T.J."/>
            <person name="Lefevre C.T."/>
            <person name="Berg R.J."/>
            <person name="Zhang C.L."/>
            <person name="Bowser S.S."/>
            <person name="Dean A.J."/>
            <person name="Beveridge T.J."/>
        </authorList>
    </citation>
    <scope>NUCLEOTIDE SEQUENCE [LARGE SCALE GENOMIC DNA]</scope>
    <source>
        <strain evidence="12">ATCC BAA-1437 / JCM 17883 / MC-1</strain>
    </source>
</reference>
<evidence type="ECO:0000259" key="10">
    <source>
        <dbReference type="Pfam" id="PF01883"/>
    </source>
</evidence>
<keyword evidence="6 9" id="KW-0408">Iron</keyword>
<dbReference type="Gene3D" id="3.30.300.130">
    <property type="entry name" value="Fe-S cluster assembly (FSCA)"/>
    <property type="match status" value="1"/>
</dbReference>
<evidence type="ECO:0000313" key="11">
    <source>
        <dbReference type="EMBL" id="ABK43212.1"/>
    </source>
</evidence>
<evidence type="ECO:0000256" key="4">
    <source>
        <dbReference type="ARBA" id="ARBA00022741"/>
    </source>
</evidence>
<feature type="domain" description="MIP18 family-like" evidence="10">
    <location>
        <begin position="8"/>
        <end position="77"/>
    </location>
</feature>
<keyword evidence="4 9" id="KW-0547">Nucleotide-binding</keyword>
<dbReference type="CDD" id="cd02037">
    <property type="entry name" value="Mrp_NBP35"/>
    <property type="match status" value="1"/>
</dbReference>
<dbReference type="GO" id="GO:0016887">
    <property type="term" value="F:ATP hydrolysis activity"/>
    <property type="evidence" value="ECO:0007669"/>
    <property type="project" value="UniProtKB-UniRule"/>
</dbReference>
<dbReference type="InterPro" id="IPR019591">
    <property type="entry name" value="Mrp/NBP35_ATP-bd"/>
</dbReference>
<keyword evidence="5 9" id="KW-0067">ATP-binding</keyword>
<feature type="binding site" evidence="9">
    <location>
        <begin position="103"/>
        <end position="110"/>
    </location>
    <ligand>
        <name>ATP</name>
        <dbReference type="ChEBI" id="CHEBI:30616"/>
    </ligand>
</feature>
<comment type="similarity">
    <text evidence="1">In the N-terminal section; belongs to the MIP18 family.</text>
</comment>
<dbReference type="SUPFAM" id="SSF52540">
    <property type="entry name" value="P-loop containing nucleoside triphosphate hydrolases"/>
    <property type="match status" value="1"/>
</dbReference>
<reference evidence="12" key="1">
    <citation type="journal article" date="2009" name="Appl. Environ. Microbiol.">
        <title>Complete genome sequence of the chemolithoautotrophic marine magnetotactic coccus strain MC-1.</title>
        <authorList>
            <person name="Schubbe S."/>
            <person name="Williams T.J."/>
            <person name="Xie G."/>
            <person name="Kiss H.E."/>
            <person name="Brettin T.S."/>
            <person name="Martinez D."/>
            <person name="Ross C.A."/>
            <person name="Schuler D."/>
            <person name="Cox B.L."/>
            <person name="Nealson K.H."/>
            <person name="Bazylinski D.A."/>
        </authorList>
    </citation>
    <scope>NUCLEOTIDE SEQUENCE [LARGE SCALE GENOMIC DNA]</scope>
    <source>
        <strain evidence="12">ATCC BAA-1437 / JCM 17883 / MC-1</strain>
    </source>
</reference>
<dbReference type="Proteomes" id="UP000002586">
    <property type="component" value="Chromosome"/>
</dbReference>
<comment type="similarity">
    <text evidence="8 9">Belongs to the Mrp/NBP35 ATP-binding proteins family.</text>
</comment>
<dbReference type="eggNOG" id="COG0489">
    <property type="taxonomic scope" value="Bacteria"/>
</dbReference>
<dbReference type="HAMAP" id="MF_02040">
    <property type="entry name" value="Mrp_NBP35"/>
    <property type="match status" value="1"/>
</dbReference>
<comment type="function">
    <text evidence="9">Binds and transfers iron-sulfur (Fe-S) clusters to target apoproteins. Can hydrolyze ATP.</text>
</comment>